<keyword evidence="7" id="KW-0378">Hydrolase</keyword>
<evidence type="ECO:0000256" key="12">
    <source>
        <dbReference type="ARBA" id="ARBA00032932"/>
    </source>
</evidence>
<evidence type="ECO:0000256" key="1">
    <source>
        <dbReference type="ARBA" id="ARBA00004651"/>
    </source>
</evidence>
<evidence type="ECO:0000313" key="16">
    <source>
        <dbReference type="Proteomes" id="UP000780690"/>
    </source>
</evidence>
<gene>
    <name evidence="15" type="ORF">F3J38_03195</name>
</gene>
<comment type="caution">
    <text evidence="15">The sequence shown here is derived from an EMBL/GenBank/DDBJ whole genome shotgun (WGS) entry which is preliminary data.</text>
</comment>
<evidence type="ECO:0000256" key="10">
    <source>
        <dbReference type="ARBA" id="ARBA00023251"/>
    </source>
</evidence>
<evidence type="ECO:0000256" key="13">
    <source>
        <dbReference type="ARBA" id="ARBA00047594"/>
    </source>
</evidence>
<accession>A0ABX0QPU5</accession>
<comment type="subcellular location">
    <subcellularLocation>
        <location evidence="1">Cell membrane</location>
        <topology evidence="1">Multi-pass membrane protein</topology>
    </subcellularLocation>
</comment>
<sequence length="300" mass="32230">MCQGEGVNINQTFQWHFIGDERVNYLDVSILAIIQGLAELLPVSSSAHVIMAEKILGLDPSSPQMTLLLVMLHTGTMFAVIVYFWQNWRETYFSSASAFKKNVLFIIIATCVTGIVGLTLMKLIKTFFAANADTFEIESLFSNSKIIATGLAAAGLLIIVSSRLKEKDEGELSPLSAAGIGLVQGLCLPFRGFSRSGATISTGLTLGVARKRTEEFSFALAVVLTPAVIVKEGLRAFTSGPVGSVPISSGILLPSVVGMVLSFAAGLLALRWLSRWLAHDRWHLFGGYCLCAAALIGWLG</sequence>
<dbReference type="PANTHER" id="PTHR30622:SF2">
    <property type="entry name" value="UNDECAPRENYL-DIPHOSPHATASE"/>
    <property type="match status" value="1"/>
</dbReference>
<feature type="transmembrane region" description="Helical" evidence="14">
    <location>
        <begin position="65"/>
        <end position="85"/>
    </location>
</feature>
<keyword evidence="8 14" id="KW-1133">Transmembrane helix</keyword>
<keyword evidence="6 14" id="KW-0812">Transmembrane</keyword>
<evidence type="ECO:0000256" key="11">
    <source>
        <dbReference type="ARBA" id="ARBA00032707"/>
    </source>
</evidence>
<evidence type="ECO:0000256" key="9">
    <source>
        <dbReference type="ARBA" id="ARBA00023136"/>
    </source>
</evidence>
<evidence type="ECO:0000256" key="5">
    <source>
        <dbReference type="ARBA" id="ARBA00022475"/>
    </source>
</evidence>
<keyword evidence="16" id="KW-1185">Reference proteome</keyword>
<evidence type="ECO:0000313" key="15">
    <source>
        <dbReference type="EMBL" id="NIE99086.1"/>
    </source>
</evidence>
<keyword evidence="10" id="KW-0046">Antibiotic resistance</keyword>
<evidence type="ECO:0000256" key="6">
    <source>
        <dbReference type="ARBA" id="ARBA00022692"/>
    </source>
</evidence>
<evidence type="ECO:0000256" key="7">
    <source>
        <dbReference type="ARBA" id="ARBA00022801"/>
    </source>
</evidence>
<name>A0ABX0QPU5_9GAMM</name>
<evidence type="ECO:0000256" key="14">
    <source>
        <dbReference type="SAM" id="Phobius"/>
    </source>
</evidence>
<protein>
    <recommendedName>
        <fullName evidence="4">Undecaprenyl-diphosphatase</fullName>
        <ecNumber evidence="3">3.6.1.27</ecNumber>
    </recommendedName>
    <alternativeName>
        <fullName evidence="12">Bacitracin resistance protein</fullName>
    </alternativeName>
    <alternativeName>
        <fullName evidence="11">Undecaprenyl pyrophosphate phosphatase</fullName>
    </alternativeName>
</protein>
<evidence type="ECO:0000256" key="4">
    <source>
        <dbReference type="ARBA" id="ARBA00021581"/>
    </source>
</evidence>
<feature type="transmembrane region" description="Helical" evidence="14">
    <location>
        <begin position="145"/>
        <end position="164"/>
    </location>
</feature>
<evidence type="ECO:0000256" key="2">
    <source>
        <dbReference type="ARBA" id="ARBA00010621"/>
    </source>
</evidence>
<keyword evidence="5" id="KW-1003">Cell membrane</keyword>
<feature type="transmembrane region" description="Helical" evidence="14">
    <location>
        <begin position="105"/>
        <end position="124"/>
    </location>
</feature>
<keyword evidence="9 14" id="KW-0472">Membrane</keyword>
<feature type="transmembrane region" description="Helical" evidence="14">
    <location>
        <begin position="215"/>
        <end position="231"/>
    </location>
</feature>
<dbReference type="PANTHER" id="PTHR30622">
    <property type="entry name" value="UNDECAPRENYL-DIPHOSPHATASE"/>
    <property type="match status" value="1"/>
</dbReference>
<organism evidence="15 16">
    <name type="scientific">Candidatus Pantoea formicae</name>
    <dbReference type="NCBI Taxonomy" id="2608355"/>
    <lineage>
        <taxon>Bacteria</taxon>
        <taxon>Pseudomonadati</taxon>
        <taxon>Pseudomonadota</taxon>
        <taxon>Gammaproteobacteria</taxon>
        <taxon>Enterobacterales</taxon>
        <taxon>Erwiniaceae</taxon>
        <taxon>Pantoea</taxon>
    </lineage>
</organism>
<feature type="transmembrane region" description="Helical" evidence="14">
    <location>
        <begin position="251"/>
        <end position="270"/>
    </location>
</feature>
<comment type="catalytic activity">
    <reaction evidence="13">
        <text>di-trans,octa-cis-undecaprenyl diphosphate + H2O = di-trans,octa-cis-undecaprenyl phosphate + phosphate + H(+)</text>
        <dbReference type="Rhea" id="RHEA:28094"/>
        <dbReference type="ChEBI" id="CHEBI:15377"/>
        <dbReference type="ChEBI" id="CHEBI:15378"/>
        <dbReference type="ChEBI" id="CHEBI:43474"/>
        <dbReference type="ChEBI" id="CHEBI:58405"/>
        <dbReference type="ChEBI" id="CHEBI:60392"/>
        <dbReference type="EC" id="3.6.1.27"/>
    </reaction>
</comment>
<dbReference type="EMBL" id="VWXD01000001">
    <property type="protein sequence ID" value="NIE99086.1"/>
    <property type="molecule type" value="Genomic_DNA"/>
</dbReference>
<evidence type="ECO:0000256" key="8">
    <source>
        <dbReference type="ARBA" id="ARBA00022989"/>
    </source>
</evidence>
<feature type="transmembrane region" description="Helical" evidence="14">
    <location>
        <begin position="282"/>
        <end position="299"/>
    </location>
</feature>
<evidence type="ECO:0000256" key="3">
    <source>
        <dbReference type="ARBA" id="ARBA00012374"/>
    </source>
</evidence>
<dbReference type="EC" id="3.6.1.27" evidence="3"/>
<reference evidence="15 16" key="1">
    <citation type="journal article" date="2019" name="bioRxiv">
        <title>Bacteria contribute to plant secondary compound degradation in a generalist herbivore system.</title>
        <authorList>
            <person name="Francoeur C.B."/>
            <person name="Khadempour L."/>
            <person name="Moreira-Soto R.D."/>
            <person name="Gotting K."/>
            <person name="Book A.J."/>
            <person name="Pinto-Tomas A.A."/>
            <person name="Keefover-Ring K."/>
            <person name="Currie C.R."/>
        </authorList>
    </citation>
    <scope>NUCLEOTIDE SEQUENCE [LARGE SCALE GENOMIC DNA]</scope>
    <source>
        <strain evidence="15 16">Acro-805</strain>
    </source>
</reference>
<dbReference type="Pfam" id="PF02673">
    <property type="entry name" value="BacA"/>
    <property type="match status" value="1"/>
</dbReference>
<feature type="transmembrane region" description="Helical" evidence="14">
    <location>
        <begin position="25"/>
        <end position="44"/>
    </location>
</feature>
<comment type="similarity">
    <text evidence="2">Belongs to the UppP family.</text>
</comment>
<dbReference type="InterPro" id="IPR003824">
    <property type="entry name" value="UppP"/>
</dbReference>
<dbReference type="Proteomes" id="UP000780690">
    <property type="component" value="Unassembled WGS sequence"/>
</dbReference>
<proteinExistence type="inferred from homology"/>